<dbReference type="KEGG" id="chya:V22_43320"/>
<evidence type="ECO:0000313" key="1">
    <source>
        <dbReference type="EMBL" id="QDT67060.1"/>
    </source>
</evidence>
<keyword evidence="2" id="KW-1185">Reference proteome</keyword>
<dbReference type="RefSeq" id="WP_145266703.1">
    <property type="nucleotide sequence ID" value="NZ_CP036316.1"/>
</dbReference>
<dbReference type="AlphaFoldDB" id="A0A517TFA8"/>
<dbReference type="OrthoDB" id="291901at2"/>
<sequence length="393" mass="44082">MTETLMQQVTLTEHINDWHDDGVTIDREHLRVRNIALTGSASKNGYEYSEAALREATSLYEQTPVFLDHASTRTRPKERSTRDLVGHVNNVRFVDGRLRGDVLTLDTDAGKTFLALAEGAPPAVGMSHVVLAEKSKDGKTVARIHEVISVDAVVFPATTTTLNEQQHELPTATASFATTPWPGSMESLLARMDAALPGHVSQLNPAMTHARRIGLFPKAVVLEVTFNEESEPKYATLNWSIQRNDEADSVIQFGEQLQFIDDRQQGLHSWEAALKPIQRSGDEPEASDTNGPHVASEQDRLLEELRLLQEQVTREKEIEDLLQRAQLPTAAVTPLFQQQLVDAPNAQARRVLIDERRLLSERLRQRTPYSRERATEKDHSADNDLICAIKKRR</sequence>
<organism evidence="1 2">
    <name type="scientific">Calycomorphotria hydatis</name>
    <dbReference type="NCBI Taxonomy" id="2528027"/>
    <lineage>
        <taxon>Bacteria</taxon>
        <taxon>Pseudomonadati</taxon>
        <taxon>Planctomycetota</taxon>
        <taxon>Planctomycetia</taxon>
        <taxon>Planctomycetales</taxon>
        <taxon>Planctomycetaceae</taxon>
        <taxon>Calycomorphotria</taxon>
    </lineage>
</organism>
<dbReference type="Proteomes" id="UP000319976">
    <property type="component" value="Chromosome"/>
</dbReference>
<accession>A0A517TFA8</accession>
<evidence type="ECO:0000313" key="2">
    <source>
        <dbReference type="Proteomes" id="UP000319976"/>
    </source>
</evidence>
<reference evidence="1 2" key="1">
    <citation type="submission" date="2019-02" db="EMBL/GenBank/DDBJ databases">
        <title>Deep-cultivation of Planctomycetes and their phenomic and genomic characterization uncovers novel biology.</title>
        <authorList>
            <person name="Wiegand S."/>
            <person name="Jogler M."/>
            <person name="Boedeker C."/>
            <person name="Pinto D."/>
            <person name="Vollmers J."/>
            <person name="Rivas-Marin E."/>
            <person name="Kohn T."/>
            <person name="Peeters S.H."/>
            <person name="Heuer A."/>
            <person name="Rast P."/>
            <person name="Oberbeckmann S."/>
            <person name="Bunk B."/>
            <person name="Jeske O."/>
            <person name="Meyerdierks A."/>
            <person name="Storesund J.E."/>
            <person name="Kallscheuer N."/>
            <person name="Luecker S."/>
            <person name="Lage O.M."/>
            <person name="Pohl T."/>
            <person name="Merkel B.J."/>
            <person name="Hornburger P."/>
            <person name="Mueller R.-W."/>
            <person name="Bruemmer F."/>
            <person name="Labrenz M."/>
            <person name="Spormann A.M."/>
            <person name="Op den Camp H."/>
            <person name="Overmann J."/>
            <person name="Amann R."/>
            <person name="Jetten M.S.M."/>
            <person name="Mascher T."/>
            <person name="Medema M.H."/>
            <person name="Devos D.P."/>
            <person name="Kaster A.-K."/>
            <person name="Ovreas L."/>
            <person name="Rohde M."/>
            <person name="Galperin M.Y."/>
            <person name="Jogler C."/>
        </authorList>
    </citation>
    <scope>NUCLEOTIDE SEQUENCE [LARGE SCALE GENOMIC DNA]</scope>
    <source>
        <strain evidence="1 2">V22</strain>
    </source>
</reference>
<proteinExistence type="predicted"/>
<name>A0A517TFA8_9PLAN</name>
<gene>
    <name evidence="1" type="ORF">V22_43320</name>
</gene>
<dbReference type="EMBL" id="CP036316">
    <property type="protein sequence ID" value="QDT67060.1"/>
    <property type="molecule type" value="Genomic_DNA"/>
</dbReference>
<protein>
    <submittedName>
        <fullName evidence="1">Uncharacterized protein</fullName>
    </submittedName>
</protein>